<gene>
    <name evidence="1" type="ordered locus">MTR_5g017010</name>
</gene>
<dbReference type="PaxDb" id="3880-AES94668"/>
<reference evidence="2" key="3">
    <citation type="submission" date="2015-04" db="UniProtKB">
        <authorList>
            <consortium name="EnsemblPlants"/>
        </authorList>
    </citation>
    <scope>IDENTIFICATION</scope>
    <source>
        <strain evidence="2">cv. Jemalong A17</strain>
    </source>
</reference>
<reference evidence="1 3" key="2">
    <citation type="journal article" date="2014" name="BMC Genomics">
        <title>An improved genome release (version Mt4.0) for the model legume Medicago truncatula.</title>
        <authorList>
            <person name="Tang H."/>
            <person name="Krishnakumar V."/>
            <person name="Bidwell S."/>
            <person name="Rosen B."/>
            <person name="Chan A."/>
            <person name="Zhou S."/>
            <person name="Gentzbittel L."/>
            <person name="Childs K.L."/>
            <person name="Yandell M."/>
            <person name="Gundlach H."/>
            <person name="Mayer K.F."/>
            <person name="Schwartz D.C."/>
            <person name="Town C.D."/>
        </authorList>
    </citation>
    <scope>GENOME REANNOTATION</scope>
    <source>
        <strain evidence="2 3">cv. Jemalong A17</strain>
    </source>
</reference>
<evidence type="ECO:0000313" key="1">
    <source>
        <dbReference type="EMBL" id="AES94668.1"/>
    </source>
</evidence>
<dbReference type="EnsemblPlants" id="AES94668">
    <property type="protein sequence ID" value="AES94668"/>
    <property type="gene ID" value="MTR_5g017010"/>
</dbReference>
<name>G7K6L1_MEDTR</name>
<reference evidence="1 3" key="1">
    <citation type="journal article" date="2011" name="Nature">
        <title>The Medicago genome provides insight into the evolution of rhizobial symbioses.</title>
        <authorList>
            <person name="Young N.D."/>
            <person name="Debelle F."/>
            <person name="Oldroyd G.E."/>
            <person name="Geurts R."/>
            <person name="Cannon S.B."/>
            <person name="Udvardi M.K."/>
            <person name="Benedito V.A."/>
            <person name="Mayer K.F."/>
            <person name="Gouzy J."/>
            <person name="Schoof H."/>
            <person name="Van de Peer Y."/>
            <person name="Proost S."/>
            <person name="Cook D.R."/>
            <person name="Meyers B.C."/>
            <person name="Spannagl M."/>
            <person name="Cheung F."/>
            <person name="De Mita S."/>
            <person name="Krishnakumar V."/>
            <person name="Gundlach H."/>
            <person name="Zhou S."/>
            <person name="Mudge J."/>
            <person name="Bharti A.K."/>
            <person name="Murray J.D."/>
            <person name="Naoumkina M.A."/>
            <person name="Rosen B."/>
            <person name="Silverstein K.A."/>
            <person name="Tang H."/>
            <person name="Rombauts S."/>
            <person name="Zhao P.X."/>
            <person name="Zhou P."/>
            <person name="Barbe V."/>
            <person name="Bardou P."/>
            <person name="Bechner M."/>
            <person name="Bellec A."/>
            <person name="Berger A."/>
            <person name="Berges H."/>
            <person name="Bidwell S."/>
            <person name="Bisseling T."/>
            <person name="Choisne N."/>
            <person name="Couloux A."/>
            <person name="Denny R."/>
            <person name="Deshpande S."/>
            <person name="Dai X."/>
            <person name="Doyle J.J."/>
            <person name="Dudez A.M."/>
            <person name="Farmer A.D."/>
            <person name="Fouteau S."/>
            <person name="Franken C."/>
            <person name="Gibelin C."/>
            <person name="Gish J."/>
            <person name="Goldstein S."/>
            <person name="Gonzalez A.J."/>
            <person name="Green P.J."/>
            <person name="Hallab A."/>
            <person name="Hartog M."/>
            <person name="Hua A."/>
            <person name="Humphray S.J."/>
            <person name="Jeong D.H."/>
            <person name="Jing Y."/>
            <person name="Jocker A."/>
            <person name="Kenton S.M."/>
            <person name="Kim D.J."/>
            <person name="Klee K."/>
            <person name="Lai H."/>
            <person name="Lang C."/>
            <person name="Lin S."/>
            <person name="Macmil S.L."/>
            <person name="Magdelenat G."/>
            <person name="Matthews L."/>
            <person name="McCorrison J."/>
            <person name="Monaghan E.L."/>
            <person name="Mun J.H."/>
            <person name="Najar F.Z."/>
            <person name="Nicholson C."/>
            <person name="Noirot C."/>
            <person name="O'Bleness M."/>
            <person name="Paule C.R."/>
            <person name="Poulain J."/>
            <person name="Prion F."/>
            <person name="Qin B."/>
            <person name="Qu C."/>
            <person name="Retzel E.F."/>
            <person name="Riddle C."/>
            <person name="Sallet E."/>
            <person name="Samain S."/>
            <person name="Samson N."/>
            <person name="Sanders I."/>
            <person name="Saurat O."/>
            <person name="Scarpelli C."/>
            <person name="Schiex T."/>
            <person name="Segurens B."/>
            <person name="Severin A.J."/>
            <person name="Sherrier D.J."/>
            <person name="Shi R."/>
            <person name="Sims S."/>
            <person name="Singer S.R."/>
            <person name="Sinharoy S."/>
            <person name="Sterck L."/>
            <person name="Viollet A."/>
            <person name="Wang B.B."/>
            <person name="Wang K."/>
            <person name="Wang M."/>
            <person name="Wang X."/>
            <person name="Warfsmann J."/>
            <person name="Weissenbach J."/>
            <person name="White D.D."/>
            <person name="White J.D."/>
            <person name="Wiley G.B."/>
            <person name="Wincker P."/>
            <person name="Xing Y."/>
            <person name="Yang L."/>
            <person name="Yao Z."/>
            <person name="Ying F."/>
            <person name="Zhai J."/>
            <person name="Zhou L."/>
            <person name="Zuber A."/>
            <person name="Denarie J."/>
            <person name="Dixon R.A."/>
            <person name="May G.D."/>
            <person name="Schwartz D.C."/>
            <person name="Rogers J."/>
            <person name="Quetier F."/>
            <person name="Town C.D."/>
            <person name="Roe B.A."/>
        </authorList>
    </citation>
    <scope>NUCLEOTIDE SEQUENCE [LARGE SCALE GENOMIC DNA]</scope>
    <source>
        <strain evidence="1">A17</strain>
        <strain evidence="2 3">cv. Jemalong A17</strain>
    </source>
</reference>
<proteinExistence type="predicted"/>
<dbReference type="Proteomes" id="UP000002051">
    <property type="component" value="Chromosome 5"/>
</dbReference>
<dbReference type="EMBL" id="CM001221">
    <property type="protein sequence ID" value="AES94668.1"/>
    <property type="molecule type" value="Genomic_DNA"/>
</dbReference>
<dbReference type="AlphaFoldDB" id="G7K6L1"/>
<dbReference type="HOGENOM" id="CLU_2561785_0_0_1"/>
<protein>
    <submittedName>
        <fullName evidence="1 2">Uncharacterized protein</fullName>
    </submittedName>
</protein>
<keyword evidence="3" id="KW-1185">Reference proteome</keyword>
<organism evidence="1 3">
    <name type="scientific">Medicago truncatula</name>
    <name type="common">Barrel medic</name>
    <name type="synonym">Medicago tribuloides</name>
    <dbReference type="NCBI Taxonomy" id="3880"/>
    <lineage>
        <taxon>Eukaryota</taxon>
        <taxon>Viridiplantae</taxon>
        <taxon>Streptophyta</taxon>
        <taxon>Embryophyta</taxon>
        <taxon>Tracheophyta</taxon>
        <taxon>Spermatophyta</taxon>
        <taxon>Magnoliopsida</taxon>
        <taxon>eudicotyledons</taxon>
        <taxon>Gunneridae</taxon>
        <taxon>Pentapetalae</taxon>
        <taxon>rosids</taxon>
        <taxon>fabids</taxon>
        <taxon>Fabales</taxon>
        <taxon>Fabaceae</taxon>
        <taxon>Papilionoideae</taxon>
        <taxon>50 kb inversion clade</taxon>
        <taxon>NPAAA clade</taxon>
        <taxon>Hologalegina</taxon>
        <taxon>IRL clade</taxon>
        <taxon>Trifolieae</taxon>
        <taxon>Medicago</taxon>
    </lineage>
</organism>
<accession>G7K6L1</accession>
<sequence length="82" mass="8515">MKKVFFIFLEVDLWKWKGGGGFLVSLEEFDSVKGSGPTDECCSYFNPPVAVSPQAPAATAAPPASIAAPFPAPAPISLATAT</sequence>
<evidence type="ECO:0000313" key="3">
    <source>
        <dbReference type="Proteomes" id="UP000002051"/>
    </source>
</evidence>
<evidence type="ECO:0000313" key="2">
    <source>
        <dbReference type="EnsemblPlants" id="AES94668"/>
    </source>
</evidence>